<gene>
    <name evidence="2" type="ORF">D4765_05810</name>
</gene>
<dbReference type="SUPFAM" id="SSF51430">
    <property type="entry name" value="NAD(P)-linked oxidoreductase"/>
    <property type="match status" value="1"/>
</dbReference>
<sequence length="331" mass="35330">MTQPSQCNPIVRHRVSNSQKNGTGARLGLGLAALGRPAYITVGRGDDLGESADRSVDAMRARAHTVLDAAWQQGIRYVDAARSYGLAEQFLGSWLAGHPERRAELTLGSKWGYEYIGEWQMNAQTHERKEHSLRMLERQWPESLAALGGPPDVYLIHSLTTDSPALGDDALLERLRQIAAGGVRVGFSTSGPGQATVIDAALALPGSPFSAVQTTWNLREPSAGPALARAKDAGWLVVVKEVLANGRLTLRGGEPDALALAERAAQPLAGLAIGAAFAQPWPDIVLTGAVTAEQLRENLAARLPRVSADDLASLAEPPAEYWAARSARAWS</sequence>
<comment type="caution">
    <text evidence="2">The sequence shown here is derived from an EMBL/GenBank/DDBJ whole genome shotgun (WGS) entry which is preliminary data.</text>
</comment>
<dbReference type="AlphaFoldDB" id="A0A4T2C428"/>
<dbReference type="InterPro" id="IPR023210">
    <property type="entry name" value="NADP_OxRdtase_dom"/>
</dbReference>
<accession>A0A4T2C428</accession>
<dbReference type="EMBL" id="QYRT01000007">
    <property type="protein sequence ID" value="TIH39065.1"/>
    <property type="molecule type" value="Genomic_DNA"/>
</dbReference>
<organism evidence="2 3">
    <name type="scientific">Subtercola vilae</name>
    <dbReference type="NCBI Taxonomy" id="2056433"/>
    <lineage>
        <taxon>Bacteria</taxon>
        <taxon>Bacillati</taxon>
        <taxon>Actinomycetota</taxon>
        <taxon>Actinomycetes</taxon>
        <taxon>Micrococcales</taxon>
        <taxon>Microbacteriaceae</taxon>
        <taxon>Subtercola</taxon>
    </lineage>
</organism>
<proteinExistence type="predicted"/>
<feature type="domain" description="NADP-dependent oxidoreductase" evidence="1">
    <location>
        <begin position="61"/>
        <end position="315"/>
    </location>
</feature>
<dbReference type="Gene3D" id="3.20.20.100">
    <property type="entry name" value="NADP-dependent oxidoreductase domain"/>
    <property type="match status" value="1"/>
</dbReference>
<reference evidence="2 3" key="1">
    <citation type="journal article" date="2019" name="Microorganisms">
        <title>Systematic Affiliation and Genome Analysis of Subtercola vilae DB165(T) with Particular Emphasis on Cold Adaptation of an Isolate from a High-Altitude Cold Volcano Lake.</title>
        <authorList>
            <person name="Villalobos A.S."/>
            <person name="Wiese J."/>
            <person name="Imhoff J.F."/>
            <person name="Dorador C."/>
            <person name="Keller A."/>
            <person name="Hentschel U."/>
        </authorList>
    </citation>
    <scope>NUCLEOTIDE SEQUENCE [LARGE SCALE GENOMIC DNA]</scope>
    <source>
        <strain evidence="2 3">DB165</strain>
    </source>
</reference>
<evidence type="ECO:0000259" key="1">
    <source>
        <dbReference type="Pfam" id="PF00248"/>
    </source>
</evidence>
<keyword evidence="3" id="KW-1185">Reference proteome</keyword>
<dbReference type="PANTHER" id="PTHR43312">
    <property type="entry name" value="D-THREO-ALDOSE 1-DEHYDROGENASE"/>
    <property type="match status" value="1"/>
</dbReference>
<name>A0A4T2C428_9MICO</name>
<dbReference type="Proteomes" id="UP000306192">
    <property type="component" value="Unassembled WGS sequence"/>
</dbReference>
<dbReference type="Pfam" id="PF00248">
    <property type="entry name" value="Aldo_ket_red"/>
    <property type="match status" value="1"/>
</dbReference>
<protein>
    <submittedName>
        <fullName evidence="2">Aldo/keto reductase</fullName>
    </submittedName>
</protein>
<evidence type="ECO:0000313" key="3">
    <source>
        <dbReference type="Proteomes" id="UP000306192"/>
    </source>
</evidence>
<dbReference type="OrthoDB" id="9768851at2"/>
<dbReference type="InterPro" id="IPR036812">
    <property type="entry name" value="NAD(P)_OxRdtase_dom_sf"/>
</dbReference>
<dbReference type="InterPro" id="IPR053135">
    <property type="entry name" value="AKR2_Oxidoreductase"/>
</dbReference>
<evidence type="ECO:0000313" key="2">
    <source>
        <dbReference type="EMBL" id="TIH39065.1"/>
    </source>
</evidence>
<dbReference type="PANTHER" id="PTHR43312:SF1">
    <property type="entry name" value="NADP-DEPENDENT OXIDOREDUCTASE DOMAIN-CONTAINING PROTEIN"/>
    <property type="match status" value="1"/>
</dbReference>